<dbReference type="FunFam" id="3.40.50.720:FF:000053">
    <property type="entry name" value="Quinone oxidoreductase 1"/>
    <property type="match status" value="1"/>
</dbReference>
<dbReference type="CDD" id="cd05286">
    <property type="entry name" value="QOR2"/>
    <property type="match status" value="1"/>
</dbReference>
<keyword evidence="7" id="KW-1185">Reference proteome</keyword>
<reference evidence="6" key="1">
    <citation type="submission" date="2024-10" db="EMBL/GenBank/DDBJ databases">
        <authorList>
            <person name="Ryan C."/>
        </authorList>
    </citation>
    <scope>NUCLEOTIDE SEQUENCE [LARGE SCALE GENOMIC DNA]</scope>
</reference>
<dbReference type="Proteomes" id="UP001497457">
    <property type="component" value="Chromosome 14rd"/>
</dbReference>
<dbReference type="InterPro" id="IPR013149">
    <property type="entry name" value="ADH-like_C"/>
</dbReference>
<evidence type="ECO:0000313" key="7">
    <source>
        <dbReference type="Proteomes" id="UP001497457"/>
    </source>
</evidence>
<evidence type="ECO:0000256" key="4">
    <source>
        <dbReference type="ARBA" id="ARBA00070796"/>
    </source>
</evidence>
<dbReference type="PANTHER" id="PTHR48106:SF11">
    <property type="entry name" value="OS10G0561100 PROTEIN"/>
    <property type="match status" value="1"/>
</dbReference>
<dbReference type="Pfam" id="PF08240">
    <property type="entry name" value="ADH_N"/>
    <property type="match status" value="1"/>
</dbReference>
<evidence type="ECO:0000256" key="1">
    <source>
        <dbReference type="ARBA" id="ARBA00011738"/>
    </source>
</evidence>
<organism evidence="6 7">
    <name type="scientific">Urochloa decumbens</name>
    <dbReference type="NCBI Taxonomy" id="240449"/>
    <lineage>
        <taxon>Eukaryota</taxon>
        <taxon>Viridiplantae</taxon>
        <taxon>Streptophyta</taxon>
        <taxon>Embryophyta</taxon>
        <taxon>Tracheophyta</taxon>
        <taxon>Spermatophyta</taxon>
        <taxon>Magnoliopsida</taxon>
        <taxon>Liliopsida</taxon>
        <taxon>Poales</taxon>
        <taxon>Poaceae</taxon>
        <taxon>PACMAD clade</taxon>
        <taxon>Panicoideae</taxon>
        <taxon>Panicodae</taxon>
        <taxon>Paniceae</taxon>
        <taxon>Melinidinae</taxon>
        <taxon>Urochloa</taxon>
    </lineage>
</organism>
<feature type="domain" description="Enoyl reductase (ER)" evidence="5">
    <location>
        <begin position="12"/>
        <end position="333"/>
    </location>
</feature>
<proteinExistence type="predicted"/>
<dbReference type="Gene3D" id="3.90.180.10">
    <property type="entry name" value="Medium-chain alcohol dehydrogenases, catalytic domain"/>
    <property type="match status" value="1"/>
</dbReference>
<dbReference type="InterPro" id="IPR011032">
    <property type="entry name" value="GroES-like_sf"/>
</dbReference>
<keyword evidence="2" id="KW-0521">NADP</keyword>
<dbReference type="InterPro" id="IPR047618">
    <property type="entry name" value="QOR-like"/>
</dbReference>
<dbReference type="InterPro" id="IPR036291">
    <property type="entry name" value="NAD(P)-bd_dom_sf"/>
</dbReference>
<dbReference type="PANTHER" id="PTHR48106">
    <property type="entry name" value="QUINONE OXIDOREDUCTASE PIG3-RELATED"/>
    <property type="match status" value="1"/>
</dbReference>
<dbReference type="InterPro" id="IPR020843">
    <property type="entry name" value="ER"/>
</dbReference>
<dbReference type="Gene3D" id="3.40.50.720">
    <property type="entry name" value="NAD(P)-binding Rossmann-like Domain"/>
    <property type="match status" value="1"/>
</dbReference>
<keyword evidence="3" id="KW-0560">Oxidoreductase</keyword>
<evidence type="ECO:0000256" key="3">
    <source>
        <dbReference type="ARBA" id="ARBA00023002"/>
    </source>
</evidence>
<dbReference type="SUPFAM" id="SSF51735">
    <property type="entry name" value="NAD(P)-binding Rossmann-fold domains"/>
    <property type="match status" value="1"/>
</dbReference>
<comment type="subunit">
    <text evidence="1">Homodimer.</text>
</comment>
<dbReference type="Pfam" id="PF00107">
    <property type="entry name" value="ADH_zinc_N"/>
    <property type="match status" value="1"/>
</dbReference>
<evidence type="ECO:0000259" key="5">
    <source>
        <dbReference type="SMART" id="SM00829"/>
    </source>
</evidence>
<name>A0ABC8XH93_9POAL</name>
<gene>
    <name evidence="6" type="ORF">URODEC1_LOCUS22525</name>
</gene>
<evidence type="ECO:0000313" key="6">
    <source>
        <dbReference type="EMBL" id="CAL4923828.1"/>
    </source>
</evidence>
<dbReference type="EMBL" id="OZ075124">
    <property type="protein sequence ID" value="CAL4923828.1"/>
    <property type="molecule type" value="Genomic_DNA"/>
</dbReference>
<sequence length="340" mass="36293">MWVKAIRVHELGGPEVLSWEEVEIGEPNEGEIRIKNKAIGVNYVDIYYRTGLHRAPLPFIPGKEAVGVVSAVGPGVTSFKVGDVVGYADNPMGSYAEEQIIPASVAIPIPPAIDYKTAASVLLKGMTAYVLVRQAFKRDIHFAHLLQVQRGHAVLVHAAAGGVGSLLCQWANALGATVIATVSTEEKAAQATQDGCQHVIVYTKEDFVTRVAEITSGEGVHVVYDAVGKDTFQGSLACLMPRGCMISYGQSSGSRPDPVRLSDLAPKSLILGRPGLMHYTTNRDELLQAAGEVFASVTAGVLQVRANHVYLLSEAARAHKDLEARRTSGSIVLVPDSQSS</sequence>
<dbReference type="GO" id="GO:0016491">
    <property type="term" value="F:oxidoreductase activity"/>
    <property type="evidence" value="ECO:0007669"/>
    <property type="project" value="UniProtKB-KW"/>
</dbReference>
<dbReference type="SUPFAM" id="SSF50129">
    <property type="entry name" value="GroES-like"/>
    <property type="match status" value="1"/>
</dbReference>
<dbReference type="SMART" id="SM00829">
    <property type="entry name" value="PKS_ER"/>
    <property type="match status" value="1"/>
</dbReference>
<evidence type="ECO:0000256" key="2">
    <source>
        <dbReference type="ARBA" id="ARBA00022857"/>
    </source>
</evidence>
<dbReference type="AlphaFoldDB" id="A0ABC8XH93"/>
<dbReference type="InterPro" id="IPR013154">
    <property type="entry name" value="ADH-like_N"/>
</dbReference>
<accession>A0ABC8XH93</accession>
<protein>
    <recommendedName>
        <fullName evidence="4">Probable quinone oxidoreductase</fullName>
    </recommendedName>
</protein>